<dbReference type="Proteomes" id="UP000552954">
    <property type="component" value="Unassembled WGS sequence"/>
</dbReference>
<name>A0A849KCE5_9BURK</name>
<reference evidence="1 2" key="2">
    <citation type="submission" date="2020-06" db="EMBL/GenBank/DDBJ databases">
        <title>Ramlibacter rhizophilus sp. nov., isolated from rhizosphere soil of national flower Mugunghwa from South Korea.</title>
        <authorList>
            <person name="Zheng-Fei Y."/>
            <person name="Huan T."/>
        </authorList>
    </citation>
    <scope>NUCLEOTIDE SEQUENCE [LARGE SCALE GENOMIC DNA]</scope>
    <source>
        <strain evidence="1 2">B156</strain>
    </source>
</reference>
<evidence type="ECO:0000313" key="2">
    <source>
        <dbReference type="Proteomes" id="UP000552954"/>
    </source>
</evidence>
<keyword evidence="2" id="KW-1185">Reference proteome</keyword>
<comment type="caution">
    <text evidence="1">The sequence shown here is derived from an EMBL/GenBank/DDBJ whole genome shotgun (WGS) entry which is preliminary data.</text>
</comment>
<protein>
    <submittedName>
        <fullName evidence="1">Uncharacterized protein</fullName>
    </submittedName>
</protein>
<accession>A0A849KCE5</accession>
<dbReference type="AlphaFoldDB" id="A0A849KCE5"/>
<dbReference type="EMBL" id="JABFCS010000001">
    <property type="protein sequence ID" value="NNU42431.1"/>
    <property type="molecule type" value="Genomic_DNA"/>
</dbReference>
<organism evidence="1 2">
    <name type="scientific">Ramlibacter montanisoli</name>
    <dbReference type="NCBI Taxonomy" id="2732512"/>
    <lineage>
        <taxon>Bacteria</taxon>
        <taxon>Pseudomonadati</taxon>
        <taxon>Pseudomonadota</taxon>
        <taxon>Betaproteobacteria</taxon>
        <taxon>Burkholderiales</taxon>
        <taxon>Comamonadaceae</taxon>
        <taxon>Ramlibacter</taxon>
    </lineage>
</organism>
<proteinExistence type="predicted"/>
<gene>
    <name evidence="1" type="ORF">HK415_03525</name>
</gene>
<reference evidence="1 2" key="1">
    <citation type="submission" date="2020-05" db="EMBL/GenBank/DDBJ databases">
        <authorList>
            <person name="Khan S.A."/>
            <person name="Jeon C.O."/>
            <person name="Chun B.H."/>
        </authorList>
    </citation>
    <scope>NUCLEOTIDE SEQUENCE [LARGE SCALE GENOMIC DNA]</scope>
    <source>
        <strain evidence="1 2">B156</strain>
    </source>
</reference>
<evidence type="ECO:0000313" key="1">
    <source>
        <dbReference type="EMBL" id="NNU42431.1"/>
    </source>
</evidence>
<sequence>MARVAHLEQTFHVPHIGTATAVGGVLSVLAAVGSVAFKAAGGVQHALAHWQERRHAREEDRKLWQLACEDSRVMADLVALSQATSRAWPPAH</sequence>
<dbReference type="RefSeq" id="WP_171556796.1">
    <property type="nucleotide sequence ID" value="NZ_JABFCS010000001.1"/>
</dbReference>